<evidence type="ECO:0000256" key="2">
    <source>
        <dbReference type="SAM" id="SignalP"/>
    </source>
</evidence>
<feature type="chain" id="PRO_5037035638" description="DUF2799 domain-containing protein" evidence="2">
    <location>
        <begin position="20"/>
        <end position="208"/>
    </location>
</feature>
<evidence type="ECO:0008006" key="5">
    <source>
        <dbReference type="Google" id="ProtNLM"/>
    </source>
</evidence>
<dbReference type="InterPro" id="IPR021242">
    <property type="entry name" value="DUF2799"/>
</dbReference>
<dbReference type="Pfam" id="PF10973">
    <property type="entry name" value="DUF2799"/>
    <property type="match status" value="1"/>
</dbReference>
<keyword evidence="1" id="KW-0175">Coiled coil</keyword>
<dbReference type="Proteomes" id="UP000600449">
    <property type="component" value="Unassembled WGS sequence"/>
</dbReference>
<keyword evidence="2" id="KW-0732">Signal</keyword>
<dbReference type="EMBL" id="BMMF01000001">
    <property type="protein sequence ID" value="GGK18097.1"/>
    <property type="molecule type" value="Genomic_DNA"/>
</dbReference>
<feature type="signal peptide" evidence="2">
    <location>
        <begin position="1"/>
        <end position="19"/>
    </location>
</feature>
<accession>A0A917Q3L2</accession>
<name>A0A917Q3L2_9HYPH</name>
<reference evidence="3 4" key="1">
    <citation type="journal article" date="2014" name="Int. J. Syst. Evol. Microbiol.">
        <title>Complete genome sequence of Corynebacterium casei LMG S-19264T (=DSM 44701T), isolated from a smear-ripened cheese.</title>
        <authorList>
            <consortium name="US DOE Joint Genome Institute (JGI-PGF)"/>
            <person name="Walter F."/>
            <person name="Albersmeier A."/>
            <person name="Kalinowski J."/>
            <person name="Ruckert C."/>
        </authorList>
    </citation>
    <scope>NUCLEOTIDE SEQUENCE [LARGE SCALE GENOMIC DNA]</scope>
    <source>
        <strain evidence="3 4">CGMCC 1.9161</strain>
    </source>
</reference>
<dbReference type="AlphaFoldDB" id="A0A917Q3L2"/>
<evidence type="ECO:0000313" key="3">
    <source>
        <dbReference type="EMBL" id="GGK18097.1"/>
    </source>
</evidence>
<feature type="coiled-coil region" evidence="1">
    <location>
        <begin position="116"/>
        <end position="189"/>
    </location>
</feature>
<evidence type="ECO:0000313" key="4">
    <source>
        <dbReference type="Proteomes" id="UP000600449"/>
    </source>
</evidence>
<evidence type="ECO:0000256" key="1">
    <source>
        <dbReference type="SAM" id="Coils"/>
    </source>
</evidence>
<protein>
    <recommendedName>
        <fullName evidence="5">DUF2799 domain-containing protein</fullName>
    </recommendedName>
</protein>
<comment type="caution">
    <text evidence="3">The sequence shown here is derived from an EMBL/GenBank/DDBJ whole genome shotgun (WGS) entry which is preliminary data.</text>
</comment>
<sequence>MALALPALAVLALGLSGCATITREECQAEDWSSIGQRDGAEGHAPSRLESHARVCANFNIVPDVEAYRSGWDSGVLLYCTPQNGFATGRENDSYHGLCPAGVAGPFLEGREIGSRLGAAERRVASAESRLRNGESERDRLRRRMDELRDDRAISATERRDRIEEMRDRIDDLRWEMDQARFDLQQARAALPAAQAAAQRFFDRYATRG</sequence>
<gene>
    <name evidence="3" type="ORF">GCM10011322_01000</name>
</gene>
<proteinExistence type="predicted"/>
<keyword evidence="4" id="KW-1185">Reference proteome</keyword>
<organism evidence="3 4">
    <name type="scientific">Salinarimonas ramus</name>
    <dbReference type="NCBI Taxonomy" id="690164"/>
    <lineage>
        <taxon>Bacteria</taxon>
        <taxon>Pseudomonadati</taxon>
        <taxon>Pseudomonadota</taxon>
        <taxon>Alphaproteobacteria</taxon>
        <taxon>Hyphomicrobiales</taxon>
        <taxon>Salinarimonadaceae</taxon>
        <taxon>Salinarimonas</taxon>
    </lineage>
</organism>